<protein>
    <recommendedName>
        <fullName evidence="1">Carbamoyltransferase Kae1-like domain-containing protein</fullName>
    </recommendedName>
</protein>
<evidence type="ECO:0000313" key="3">
    <source>
        <dbReference type="Proteomes" id="UP000000939"/>
    </source>
</evidence>
<dbReference type="eggNOG" id="COG0068">
    <property type="taxonomic scope" value="Bacteria"/>
</dbReference>
<gene>
    <name evidence="2" type="ordered locus">Arnit_1364</name>
</gene>
<dbReference type="STRING" id="572480.Arnit_1364"/>
<feature type="domain" description="Carbamoyltransferase Kae1-like" evidence="1">
    <location>
        <begin position="398"/>
        <end position="510"/>
    </location>
</feature>
<sequence>MKLFYKIEFNCTNLYYKYILENLIKEYDISASVRQYIGFILITCNDSEEKIEGFFGYLGKTLPLSIFLKNSYVIDEFDESLEEIEDKNILQNVLTFTNDDIKNIINENTNINFSNDIKRIKEGKISKIETHNGLKNIFLPSKVLREEFESKNNEVKLFICNINKLSQLFSLSQRDLQLLCSIERPLVKLKFNILENKEKEYSKTNFIYAKLPDDKETILFANALQKEGIDYLLYVKEESLQDGLKVTYFNNENIIICGEKSLFPKYDYTLNKKYNNSKDFFDDNGGVIKATLATNNKRIKPSVSIYFSYNSDNSSISLNIPGKGLKNIIVIPNIIYDVNNAMEEISLIDENTARLITNYKNKFSQNFTKEFKNKDLNGFEAILNLTSYVLGLEDYLDFENAAFNCNVKSGIQIDMKLIKIDGMNYLDYRRVIQSIMSYKMADVSNEILAYSFYESLSEFLSNQISALNKEFNFKDIILCGNMFSNSLLLEKANKSFSKTFNVIIPKEYPLDMEF</sequence>
<dbReference type="InterPro" id="IPR055128">
    <property type="entry name" value="HypF_C_2"/>
</dbReference>
<reference evidence="2 3" key="1">
    <citation type="journal article" date="2010" name="Stand. Genomic Sci.">
        <title>Complete genome sequence of Arcobacter nitrofigilis type strain (CI).</title>
        <authorList>
            <person name="Pati A."/>
            <person name="Gronow S."/>
            <person name="Lapidus A."/>
            <person name="Copeland A."/>
            <person name="Glavina Del Rio T."/>
            <person name="Nolan M."/>
            <person name="Lucas S."/>
            <person name="Tice H."/>
            <person name="Cheng J.F."/>
            <person name="Han C."/>
            <person name="Chertkov O."/>
            <person name="Bruce D."/>
            <person name="Tapia R."/>
            <person name="Goodwin L."/>
            <person name="Pitluck S."/>
            <person name="Liolios K."/>
            <person name="Ivanova N."/>
            <person name="Mavromatis K."/>
            <person name="Chen A."/>
            <person name="Palaniappan K."/>
            <person name="Land M."/>
            <person name="Hauser L."/>
            <person name="Chang Y.J."/>
            <person name="Jeffries C.D."/>
            <person name="Detter J.C."/>
            <person name="Rohde M."/>
            <person name="Goker M."/>
            <person name="Bristow J."/>
            <person name="Eisen J.A."/>
            <person name="Markowitz V."/>
            <person name="Hugenholtz P."/>
            <person name="Klenk H.P."/>
            <person name="Kyrpides N.C."/>
        </authorList>
    </citation>
    <scope>NUCLEOTIDE SEQUENCE [LARGE SCALE GENOMIC DNA]</scope>
    <source>
        <strain evidence="3">ATCC 33309 / DSM 7299 / CCUG 15893 / LMG 7604 / NCTC 12251 / CI</strain>
    </source>
</reference>
<evidence type="ECO:0000259" key="1">
    <source>
        <dbReference type="Pfam" id="PF22521"/>
    </source>
</evidence>
<dbReference type="Gene3D" id="3.30.420.40">
    <property type="match status" value="1"/>
</dbReference>
<dbReference type="Pfam" id="PF22521">
    <property type="entry name" value="HypF_C_2"/>
    <property type="match status" value="1"/>
</dbReference>
<dbReference type="OrthoDB" id="189895at2"/>
<dbReference type="AlphaFoldDB" id="D5V587"/>
<dbReference type="EMBL" id="CP001999">
    <property type="protein sequence ID" value="ADG93022.1"/>
    <property type="molecule type" value="Genomic_DNA"/>
</dbReference>
<organism evidence="2 3">
    <name type="scientific">Arcobacter nitrofigilis (strain ATCC 33309 / DSM 7299 / CCUG 15893 / LMG 7604 / NCTC 12251 / CI)</name>
    <name type="common">Campylobacter nitrofigilis</name>
    <dbReference type="NCBI Taxonomy" id="572480"/>
    <lineage>
        <taxon>Bacteria</taxon>
        <taxon>Pseudomonadati</taxon>
        <taxon>Campylobacterota</taxon>
        <taxon>Epsilonproteobacteria</taxon>
        <taxon>Campylobacterales</taxon>
        <taxon>Arcobacteraceae</taxon>
        <taxon>Arcobacter</taxon>
    </lineage>
</organism>
<accession>D5V587</accession>
<dbReference type="Proteomes" id="UP000000939">
    <property type="component" value="Chromosome"/>
</dbReference>
<keyword evidence="3" id="KW-1185">Reference proteome</keyword>
<dbReference type="HOGENOM" id="CLU_529615_0_0_7"/>
<dbReference type="RefSeq" id="WP_013135167.1">
    <property type="nucleotide sequence ID" value="NC_014166.1"/>
</dbReference>
<name>D5V587_ARCNC</name>
<proteinExistence type="predicted"/>
<evidence type="ECO:0000313" key="2">
    <source>
        <dbReference type="EMBL" id="ADG93022.1"/>
    </source>
</evidence>
<dbReference type="KEGG" id="ant:Arnit_1364"/>